<sequence>MRLPRRVPWTSIAELDQVCSWIFTDERDLDSKILAINRLAAWKAITQLPHALESTHAILAVIVEDMKEEGSSSYLPLRQSYASALIRLVNGLVDPLQLGVYARSIAAIASQLDLPLWLVELRHAATHEELPSLELLREGARQSMSWLLHNYWLPTINPTTVTKADAPLRPLSPILKQYKDMLKLTTRDASLKSQYKQSIGQILKEVEKWIAEAKVTANVVAGELGWNVGHSADAVHTDEQDAKERWALEVFCEALLEKGGLVPLSKKRRTLPADSSDPPLPSVQVWKPLLMHVHSLHYEFFATLVNKMIYRLADDASTTELELGSRYDLSYASCLSSWMLWVIKTAESEDPDSTLRVEASTLLITTVQPGAEYDPSAKKMFVTLLGNLCSQVPQLQNALTTLRPFDFVSTADWTAEDVSVMEDRLNILLSLSVSTPEPDPDEPVFTQDASPAGLSSPPGWRLLGAGSGWKPCPIGVYSAA</sequence>
<protein>
    <submittedName>
        <fullName evidence="2">rRNA-processing protein las1</fullName>
    </submittedName>
</protein>
<evidence type="ECO:0000256" key="1">
    <source>
        <dbReference type="SAM" id="MobiDB-lite"/>
    </source>
</evidence>
<reference evidence="2 3" key="1">
    <citation type="submission" date="2024-05" db="EMBL/GenBank/DDBJ databases">
        <title>A draft genome resource for the thread blight pathogen Marasmius tenuissimus strain MS-2.</title>
        <authorList>
            <person name="Yulfo-Soto G.E."/>
            <person name="Baruah I.K."/>
            <person name="Amoako-Attah I."/>
            <person name="Bukari Y."/>
            <person name="Meinhardt L.W."/>
            <person name="Bailey B.A."/>
            <person name="Cohen S.P."/>
        </authorList>
    </citation>
    <scope>NUCLEOTIDE SEQUENCE [LARGE SCALE GENOMIC DNA]</scope>
    <source>
        <strain evidence="2 3">MS-2</strain>
    </source>
</reference>
<evidence type="ECO:0000313" key="2">
    <source>
        <dbReference type="EMBL" id="KAL0072228.1"/>
    </source>
</evidence>
<comment type="caution">
    <text evidence="2">The sequence shown here is derived from an EMBL/GenBank/DDBJ whole genome shotgun (WGS) entry which is preliminary data.</text>
</comment>
<gene>
    <name evidence="2" type="primary">LAS1</name>
    <name evidence="2" type="ORF">AAF712_001153</name>
</gene>
<dbReference type="Pfam" id="PF04031">
    <property type="entry name" value="Las1"/>
    <property type="match status" value="1"/>
</dbReference>
<proteinExistence type="predicted"/>
<dbReference type="InterPro" id="IPR007174">
    <property type="entry name" value="Las1"/>
</dbReference>
<evidence type="ECO:0000313" key="3">
    <source>
        <dbReference type="Proteomes" id="UP001437256"/>
    </source>
</evidence>
<name>A0ABR3AGV0_9AGAR</name>
<dbReference type="PANTHER" id="PTHR15002:SF0">
    <property type="entry name" value="RIBOSOMAL BIOGENESIS PROTEIN LAS1L"/>
    <property type="match status" value="1"/>
</dbReference>
<dbReference type="Proteomes" id="UP001437256">
    <property type="component" value="Unassembled WGS sequence"/>
</dbReference>
<keyword evidence="3" id="KW-1185">Reference proteome</keyword>
<dbReference type="PANTHER" id="PTHR15002">
    <property type="entry name" value="RIBOSOMAL BIOGENESIS PROTEIN LAS1L"/>
    <property type="match status" value="1"/>
</dbReference>
<feature type="region of interest" description="Disordered" evidence="1">
    <location>
        <begin position="434"/>
        <end position="453"/>
    </location>
</feature>
<organism evidence="2 3">
    <name type="scientific">Marasmius tenuissimus</name>
    <dbReference type="NCBI Taxonomy" id="585030"/>
    <lineage>
        <taxon>Eukaryota</taxon>
        <taxon>Fungi</taxon>
        <taxon>Dikarya</taxon>
        <taxon>Basidiomycota</taxon>
        <taxon>Agaricomycotina</taxon>
        <taxon>Agaricomycetes</taxon>
        <taxon>Agaricomycetidae</taxon>
        <taxon>Agaricales</taxon>
        <taxon>Marasmiineae</taxon>
        <taxon>Marasmiaceae</taxon>
        <taxon>Marasmius</taxon>
    </lineage>
</organism>
<dbReference type="EMBL" id="JBBXMP010000002">
    <property type="protein sequence ID" value="KAL0072228.1"/>
    <property type="molecule type" value="Genomic_DNA"/>
</dbReference>
<accession>A0ABR3AGV0</accession>